<protein>
    <recommendedName>
        <fullName evidence="2">Transcriptional regulator</fullName>
    </recommendedName>
</protein>
<dbReference type="PANTHER" id="PTHR35802:SF1">
    <property type="entry name" value="PROTEASE SYNTHASE AND SPORULATION PROTEIN PAI 2"/>
    <property type="match status" value="1"/>
</dbReference>
<organism evidence="1">
    <name type="scientific">hydrothermal vent metagenome</name>
    <dbReference type="NCBI Taxonomy" id="652676"/>
    <lineage>
        <taxon>unclassified sequences</taxon>
        <taxon>metagenomes</taxon>
        <taxon>ecological metagenomes</taxon>
    </lineage>
</organism>
<dbReference type="InterPro" id="IPR012349">
    <property type="entry name" value="Split_barrel_FMN-bd"/>
</dbReference>
<dbReference type="Gene3D" id="2.30.110.10">
    <property type="entry name" value="Electron Transport, Fmn-binding Protein, Chain A"/>
    <property type="match status" value="1"/>
</dbReference>
<name>A0A3B0X2K1_9ZZZZ</name>
<dbReference type="AlphaFoldDB" id="A0A3B0X2K1"/>
<evidence type="ECO:0008006" key="2">
    <source>
        <dbReference type="Google" id="ProtNLM"/>
    </source>
</evidence>
<dbReference type="PANTHER" id="PTHR35802">
    <property type="entry name" value="PROTEASE SYNTHASE AND SPORULATION PROTEIN PAI 2"/>
    <property type="match status" value="1"/>
</dbReference>
<dbReference type="SUPFAM" id="SSF50475">
    <property type="entry name" value="FMN-binding split barrel"/>
    <property type="match status" value="1"/>
</dbReference>
<dbReference type="EMBL" id="UOFF01000110">
    <property type="protein sequence ID" value="VAW55759.1"/>
    <property type="molecule type" value="Genomic_DNA"/>
</dbReference>
<sequence>MYNPEQFKECDKDKVIELIHNNPLGLFVTCINNQPVMNHYPFIYEAKNGLNGTLIGHMAKANDQWKNLSFLENVTVIFNGPQGYVSPSWYAGAGVPTWNYATVQLQGKPKLIETFEGLDKLLQKMTQTFESKSLNPWEYKLTDAKKQHLLQMIVGFEIEITQIDAKFKLSQNRPLEDQVNVIKQLSNSDDYQALDLSEFMRWFYEFSFSKK</sequence>
<gene>
    <name evidence="1" type="ORF">MNBD_GAMMA07-1016</name>
</gene>
<dbReference type="Pfam" id="PF04299">
    <property type="entry name" value="FMN_bind_2"/>
    <property type="match status" value="1"/>
</dbReference>
<evidence type="ECO:0000313" key="1">
    <source>
        <dbReference type="EMBL" id="VAW55759.1"/>
    </source>
</evidence>
<dbReference type="InterPro" id="IPR007396">
    <property type="entry name" value="TR_PAI2-type"/>
</dbReference>
<accession>A0A3B0X2K1</accession>
<dbReference type="PIRSF" id="PIRSF010372">
    <property type="entry name" value="PaiB"/>
    <property type="match status" value="1"/>
</dbReference>
<reference evidence="1" key="1">
    <citation type="submission" date="2018-06" db="EMBL/GenBank/DDBJ databases">
        <authorList>
            <person name="Zhirakovskaya E."/>
        </authorList>
    </citation>
    <scope>NUCLEOTIDE SEQUENCE</scope>
</reference>
<proteinExistence type="predicted"/>